<dbReference type="Proteomes" id="UP000069906">
    <property type="component" value="Chromosome"/>
</dbReference>
<organism evidence="1 4">
    <name type="scientific">Halanaeroarchaeum sulfurireducens</name>
    <dbReference type="NCBI Taxonomy" id="1604004"/>
    <lineage>
        <taxon>Archaea</taxon>
        <taxon>Methanobacteriati</taxon>
        <taxon>Methanobacteriota</taxon>
        <taxon>Stenosarchaea group</taxon>
        <taxon>Halobacteria</taxon>
        <taxon>Halobacteriales</taxon>
        <taxon>Halobacteriaceae</taxon>
        <taxon>Halanaeroarchaeum</taxon>
    </lineage>
</organism>
<evidence type="ECO:0008006" key="5">
    <source>
        <dbReference type="Google" id="ProtNLM"/>
    </source>
</evidence>
<reference evidence="1 4" key="1">
    <citation type="journal article" date="2015" name="ISME J.">
        <title>Elemental sulfur and acetate can support life of a novel strictly anaerobic haloarchaeon.</title>
        <authorList>
            <person name="Sorokin D.Y."/>
            <person name="Kublanov I.V."/>
            <person name="Gavrilov S.N."/>
            <person name="Rojo D."/>
            <person name="Roman P."/>
            <person name="Golyshin P.N."/>
            <person name="Slepak V.Z."/>
            <person name="Smedile F."/>
            <person name="Ferrer M."/>
            <person name="Messina E."/>
            <person name="La Cono V."/>
            <person name="Yakimov M.M."/>
        </authorList>
    </citation>
    <scope>NUCLEOTIDE SEQUENCE [LARGE SCALE GENOMIC DNA]</scope>
    <source>
        <strain evidence="1 4">HSR2</strain>
    </source>
</reference>
<dbReference type="AlphaFoldDB" id="A0A0F7PCR0"/>
<dbReference type="KEGG" id="hsu:HLASF_0944"/>
<dbReference type="OrthoDB" id="100846at2157"/>
<dbReference type="GeneID" id="41532906"/>
<dbReference type="RefSeq" id="WP_144426073.1">
    <property type="nucleotide sequence ID" value="NZ_CP008874.1"/>
</dbReference>
<dbReference type="PATRIC" id="fig|1604004.4.peg.987"/>
<sequence length="306" mass="35385">MTLIRSVARRLLSPTWLNKAYHTHGFTREYNPKGIDVFSEDWDTLVILDACRYDTFADLYSLPGTLSKRESRGSTTDEWMDGNVKDRNFPDTVYITATPALQNDKGSAEFHSTVHLWRDHWDNDIKTVHPKDLTQAAIDVASEFPNKRIVIHYLQPHYPFIGPTGREEFDYEGYEEPEMEGRTPFWNTVGTNVNDVSPHLVEKAYEENLEIVLDYVEEILKTIRGKTVVTSDHGEMLHDWAFPIPQRINGHPRGLYINDLITVPWLEYTNGERRKITAGQTERNSKISGKEQEVISERLKDLGYKD</sequence>
<dbReference type="EMBL" id="CP011564">
    <property type="protein sequence ID" value="ALG81830.1"/>
    <property type="molecule type" value="Genomic_DNA"/>
</dbReference>
<name>A0A0F7PCR0_9EURY</name>
<dbReference type="Gene3D" id="3.40.720.10">
    <property type="entry name" value="Alkaline Phosphatase, subunit A"/>
    <property type="match status" value="1"/>
</dbReference>
<dbReference type="SUPFAM" id="SSF53649">
    <property type="entry name" value="Alkaline phosphatase-like"/>
    <property type="match status" value="1"/>
</dbReference>
<dbReference type="EMBL" id="CP008874">
    <property type="protein sequence ID" value="AKH97434.1"/>
    <property type="molecule type" value="Genomic_DNA"/>
</dbReference>
<evidence type="ECO:0000313" key="1">
    <source>
        <dbReference type="EMBL" id="AKH97434.1"/>
    </source>
</evidence>
<evidence type="ECO:0000313" key="2">
    <source>
        <dbReference type="EMBL" id="ALG81830.1"/>
    </source>
</evidence>
<gene>
    <name evidence="2" type="ORF">HLASA_0933</name>
    <name evidence="1" type="ORF">HLASF_0944</name>
</gene>
<protein>
    <recommendedName>
        <fullName evidence="5">Sulfatase N-terminal domain-containing protein</fullName>
    </recommendedName>
</protein>
<dbReference type="HOGENOM" id="CLU_069530_0_0_2"/>
<dbReference type="Proteomes" id="UP000060390">
    <property type="component" value="Chromosome"/>
</dbReference>
<evidence type="ECO:0000313" key="4">
    <source>
        <dbReference type="Proteomes" id="UP000069906"/>
    </source>
</evidence>
<evidence type="ECO:0000313" key="3">
    <source>
        <dbReference type="Proteomes" id="UP000060390"/>
    </source>
</evidence>
<accession>A0A0F7PCR0</accession>
<reference evidence="2 3" key="3">
    <citation type="journal article" date="2016" name="Stand. Genomic Sci.">
        <title>Complete genome sequence of 'Halanaeroarchaeum sulfurireducens' M27-SA2, a sulfur-reducing and acetate-oxidizing haloarchaeon from the deep-sea hypersaline anoxic lake Medee.</title>
        <authorList>
            <person name="Messina E."/>
            <person name="Sorokin D.Y."/>
            <person name="Kublanov I.V."/>
            <person name="Toshchakov S."/>
            <person name="Lopatina A."/>
            <person name="Arcadi E."/>
            <person name="Smedile F."/>
            <person name="La Spada G."/>
            <person name="La Cono V."/>
            <person name="Yakimov M.M."/>
        </authorList>
    </citation>
    <scope>NUCLEOTIDE SEQUENCE [LARGE SCALE GENOMIC DNA]</scope>
    <source>
        <strain evidence="2 3">M27-SA2</strain>
    </source>
</reference>
<reference evidence="3" key="2">
    <citation type="submission" date="2015-05" db="EMBL/GenBank/DDBJ databases">
        <title>Complete genome sequence of Halanaeroarchaeum sulfurireducens type strain M27-SA2, a sulfate-reducer haloarchaeon from marine anoxic lake Medee.</title>
        <authorList>
            <person name="Messina E."/>
            <person name="Kublanov I.V."/>
            <person name="Toshchakov S."/>
            <person name="Arcadi E."/>
            <person name="La Spada G."/>
            <person name="La Cono V."/>
            <person name="Yakimov M.M."/>
        </authorList>
    </citation>
    <scope>NUCLEOTIDE SEQUENCE [LARGE SCALE GENOMIC DNA]</scope>
    <source>
        <strain evidence="3">M27-SA2</strain>
    </source>
</reference>
<keyword evidence="4" id="KW-1185">Reference proteome</keyword>
<proteinExistence type="predicted"/>
<dbReference type="InterPro" id="IPR017850">
    <property type="entry name" value="Alkaline_phosphatase_core_sf"/>
</dbReference>
<dbReference type="KEGG" id="hsf:HLASA_0933"/>